<reference evidence="1" key="1">
    <citation type="submission" date="2021-02" db="EMBL/GenBank/DDBJ databases">
        <authorList>
            <consortium name="DOE Joint Genome Institute"/>
            <person name="Ahrendt S."/>
            <person name="Looney B.P."/>
            <person name="Miyauchi S."/>
            <person name="Morin E."/>
            <person name="Drula E."/>
            <person name="Courty P.E."/>
            <person name="Chicoki N."/>
            <person name="Fauchery L."/>
            <person name="Kohler A."/>
            <person name="Kuo A."/>
            <person name="Labutti K."/>
            <person name="Pangilinan J."/>
            <person name="Lipzen A."/>
            <person name="Riley R."/>
            <person name="Andreopoulos W."/>
            <person name="He G."/>
            <person name="Johnson J."/>
            <person name="Barry K.W."/>
            <person name="Grigoriev I.V."/>
            <person name="Nagy L."/>
            <person name="Hibbett D."/>
            <person name="Henrissat B."/>
            <person name="Matheny P.B."/>
            <person name="Labbe J."/>
            <person name="Martin F."/>
        </authorList>
    </citation>
    <scope>NUCLEOTIDE SEQUENCE</scope>
    <source>
        <strain evidence="1">EC-137</strain>
    </source>
</reference>
<evidence type="ECO:0000313" key="1">
    <source>
        <dbReference type="EMBL" id="KAI0034902.1"/>
    </source>
</evidence>
<organism evidence="1 2">
    <name type="scientific">Vararia minispora EC-137</name>
    <dbReference type="NCBI Taxonomy" id="1314806"/>
    <lineage>
        <taxon>Eukaryota</taxon>
        <taxon>Fungi</taxon>
        <taxon>Dikarya</taxon>
        <taxon>Basidiomycota</taxon>
        <taxon>Agaricomycotina</taxon>
        <taxon>Agaricomycetes</taxon>
        <taxon>Russulales</taxon>
        <taxon>Lachnocladiaceae</taxon>
        <taxon>Vararia</taxon>
    </lineage>
</organism>
<dbReference type="EMBL" id="MU273492">
    <property type="protein sequence ID" value="KAI0034902.1"/>
    <property type="molecule type" value="Genomic_DNA"/>
</dbReference>
<protein>
    <submittedName>
        <fullName evidence="1">Uncharacterized protein</fullName>
    </submittedName>
</protein>
<name>A0ACB8QTA5_9AGAM</name>
<proteinExistence type="predicted"/>
<dbReference type="Proteomes" id="UP000814128">
    <property type="component" value="Unassembled WGS sequence"/>
</dbReference>
<reference evidence="1" key="2">
    <citation type="journal article" date="2022" name="New Phytol.">
        <title>Evolutionary transition to the ectomycorrhizal habit in the genomes of a hyperdiverse lineage of mushroom-forming fungi.</title>
        <authorList>
            <person name="Looney B."/>
            <person name="Miyauchi S."/>
            <person name="Morin E."/>
            <person name="Drula E."/>
            <person name="Courty P.E."/>
            <person name="Kohler A."/>
            <person name="Kuo A."/>
            <person name="LaButti K."/>
            <person name="Pangilinan J."/>
            <person name="Lipzen A."/>
            <person name="Riley R."/>
            <person name="Andreopoulos W."/>
            <person name="He G."/>
            <person name="Johnson J."/>
            <person name="Nolan M."/>
            <person name="Tritt A."/>
            <person name="Barry K.W."/>
            <person name="Grigoriev I.V."/>
            <person name="Nagy L.G."/>
            <person name="Hibbett D."/>
            <person name="Henrissat B."/>
            <person name="Matheny P.B."/>
            <person name="Labbe J."/>
            <person name="Martin F.M."/>
        </authorList>
    </citation>
    <scope>NUCLEOTIDE SEQUENCE</scope>
    <source>
        <strain evidence="1">EC-137</strain>
    </source>
</reference>
<accession>A0ACB8QTA5</accession>
<keyword evidence="2" id="KW-1185">Reference proteome</keyword>
<sequence length="189" mass="21272">MTPPFTASAPDDPLLPQLDEPGPSTKRQRVLPPSLDGQTRGWAHPQSPSTWPSGDSDEEYVDEDDSRAYDTYGPGGVDAGPPTVVYKEVNHFLRNLHAEHQHRMFFASTSFPQPLAYPSQASHDCSHLAHTSQRPKHTPSQQAHTYIPIRSGEDDNESQLVHHRYEHPNRLLRDLFLSRRRELSDAPPG</sequence>
<gene>
    <name evidence="1" type="ORF">K488DRAFT_83509</name>
</gene>
<comment type="caution">
    <text evidence="1">The sequence shown here is derived from an EMBL/GenBank/DDBJ whole genome shotgun (WGS) entry which is preliminary data.</text>
</comment>
<evidence type="ECO:0000313" key="2">
    <source>
        <dbReference type="Proteomes" id="UP000814128"/>
    </source>
</evidence>